<dbReference type="EMBL" id="JARAKH010000016">
    <property type="protein sequence ID" value="KAK8396079.1"/>
    <property type="molecule type" value="Genomic_DNA"/>
</dbReference>
<dbReference type="GO" id="GO:0006508">
    <property type="term" value="P:proteolysis"/>
    <property type="evidence" value="ECO:0007669"/>
    <property type="project" value="UniProtKB-KW"/>
</dbReference>
<dbReference type="SUPFAM" id="SSF55486">
    <property type="entry name" value="Metalloproteases ('zincins'), catalytic domain"/>
    <property type="match status" value="1"/>
</dbReference>
<dbReference type="SMART" id="SM00235">
    <property type="entry name" value="ZnMc"/>
    <property type="match status" value="1"/>
</dbReference>
<evidence type="ECO:0000259" key="11">
    <source>
        <dbReference type="PROSITE" id="PS01180"/>
    </source>
</evidence>
<comment type="cofactor">
    <cofactor evidence="9 10">
        <name>Zn(2+)</name>
        <dbReference type="ChEBI" id="CHEBI:29105"/>
    </cofactor>
    <text evidence="9 10">Binds 1 zinc ion per subunit.</text>
</comment>
<dbReference type="Proteomes" id="UP001487740">
    <property type="component" value="Unassembled WGS sequence"/>
</dbReference>
<evidence type="ECO:0000256" key="4">
    <source>
        <dbReference type="ARBA" id="ARBA00022801"/>
    </source>
</evidence>
<evidence type="ECO:0000256" key="8">
    <source>
        <dbReference type="PROSITE-ProRule" id="PRU00059"/>
    </source>
</evidence>
<dbReference type="GO" id="GO:0004222">
    <property type="term" value="F:metalloendopeptidase activity"/>
    <property type="evidence" value="ECO:0007669"/>
    <property type="project" value="UniProtKB-UniRule"/>
</dbReference>
<evidence type="ECO:0000313" key="13">
    <source>
        <dbReference type="EMBL" id="KAK8396079.1"/>
    </source>
</evidence>
<dbReference type="InterPro" id="IPR035914">
    <property type="entry name" value="Sperma_CUB_dom_sf"/>
</dbReference>
<evidence type="ECO:0000256" key="3">
    <source>
        <dbReference type="ARBA" id="ARBA00022723"/>
    </source>
</evidence>
<gene>
    <name evidence="13" type="ORF">O3P69_005291</name>
</gene>
<feature type="binding site" evidence="9">
    <location>
        <position position="158"/>
    </location>
    <ligand>
        <name>Zn(2+)</name>
        <dbReference type="ChEBI" id="CHEBI:29105"/>
        <note>catalytic</note>
    </ligand>
</feature>
<keyword evidence="1" id="KW-0245">EGF-like domain</keyword>
<dbReference type="InterPro" id="IPR024079">
    <property type="entry name" value="MetalloPept_cat_dom_sf"/>
</dbReference>
<keyword evidence="7" id="KW-1015">Disulfide bond</keyword>
<keyword evidence="6 9" id="KW-0482">Metalloprotease</keyword>
<protein>
    <recommendedName>
        <fullName evidence="10">Metalloendopeptidase</fullName>
        <ecNumber evidence="10">3.4.24.-</ecNumber>
    </recommendedName>
</protein>
<dbReference type="InterPro" id="IPR000859">
    <property type="entry name" value="CUB_dom"/>
</dbReference>
<dbReference type="PROSITE" id="PS01180">
    <property type="entry name" value="CUB"/>
    <property type="match status" value="1"/>
</dbReference>
<organism evidence="13 14">
    <name type="scientific">Scylla paramamosain</name>
    <name type="common">Mud crab</name>
    <dbReference type="NCBI Taxonomy" id="85552"/>
    <lineage>
        <taxon>Eukaryota</taxon>
        <taxon>Metazoa</taxon>
        <taxon>Ecdysozoa</taxon>
        <taxon>Arthropoda</taxon>
        <taxon>Crustacea</taxon>
        <taxon>Multicrustacea</taxon>
        <taxon>Malacostraca</taxon>
        <taxon>Eumalacostraca</taxon>
        <taxon>Eucarida</taxon>
        <taxon>Decapoda</taxon>
        <taxon>Pleocyemata</taxon>
        <taxon>Brachyura</taxon>
        <taxon>Eubrachyura</taxon>
        <taxon>Portunoidea</taxon>
        <taxon>Portunidae</taxon>
        <taxon>Portuninae</taxon>
        <taxon>Scylla</taxon>
    </lineage>
</organism>
<feature type="domain" description="Peptidase M12A" evidence="12">
    <location>
        <begin position="63"/>
        <end position="262"/>
    </location>
</feature>
<dbReference type="InterPro" id="IPR006026">
    <property type="entry name" value="Peptidase_Metallo"/>
</dbReference>
<evidence type="ECO:0000256" key="5">
    <source>
        <dbReference type="ARBA" id="ARBA00022833"/>
    </source>
</evidence>
<keyword evidence="14" id="KW-1185">Reference proteome</keyword>
<evidence type="ECO:0000256" key="7">
    <source>
        <dbReference type="ARBA" id="ARBA00023157"/>
    </source>
</evidence>
<evidence type="ECO:0000313" key="14">
    <source>
        <dbReference type="Proteomes" id="UP001487740"/>
    </source>
</evidence>
<dbReference type="PANTHER" id="PTHR10127:SF780">
    <property type="entry name" value="METALLOENDOPEPTIDASE"/>
    <property type="match status" value="1"/>
</dbReference>
<evidence type="ECO:0000259" key="12">
    <source>
        <dbReference type="PROSITE" id="PS51864"/>
    </source>
</evidence>
<feature type="binding site" evidence="9">
    <location>
        <position position="168"/>
    </location>
    <ligand>
        <name>Zn(2+)</name>
        <dbReference type="ChEBI" id="CHEBI:29105"/>
        <note>catalytic</note>
    </ligand>
</feature>
<name>A0AAW0U7N7_SCYPA</name>
<sequence length="436" mass="48701">MGPVDGKDFLIDEGGRQMGPVDGKDFLVPDFIDTNPSVINGQPVFEGDIILTENQWAAVRARKGLSDLTKRWSEGSDGYPVVPYRFTDDRLNKNVIKAGMEHWMDHTCIKFQETTNTNQPHLMFLYESGCWSWMGMLSQNGQNVSIGENCDSLGTVAHEVGHAIGFNHEQCRPDRDEYVVINWDNIPSPRQYNFAKASASEFDNQNVPYDYSSNMQYGSTGFTSNGKTTIATVDPLTQGLIGTGEVLSHRDKHLANIMYKCIDKWLAKCGQSSDTCQNGGYFGVNCACVCPPGTAGTECEQKTGGYYDSLLNSCTEKVTTQGTLTSPNYPSNYPKGQCVKWIVAPECHVPKVTFTDFTLCERHSYCNNNECCYFDALEIRTTSMTNGDVYCDTDIVNGQSFTGTSREMILYFRAKSYYYRKGWSANVTFVKQDGCK</sequence>
<evidence type="ECO:0000256" key="1">
    <source>
        <dbReference type="ARBA" id="ARBA00022536"/>
    </source>
</evidence>
<dbReference type="EC" id="3.4.24.-" evidence="10"/>
<dbReference type="Gene3D" id="3.40.390.10">
    <property type="entry name" value="Collagenase (Catalytic Domain)"/>
    <property type="match status" value="1"/>
</dbReference>
<feature type="active site" evidence="9">
    <location>
        <position position="159"/>
    </location>
</feature>
<dbReference type="InterPro" id="IPR001506">
    <property type="entry name" value="Peptidase_M12A"/>
</dbReference>
<reference evidence="13 14" key="1">
    <citation type="submission" date="2023-03" db="EMBL/GenBank/DDBJ databases">
        <title>High-quality genome of Scylla paramamosain provides insights in environmental adaptation.</title>
        <authorList>
            <person name="Zhang L."/>
        </authorList>
    </citation>
    <scope>NUCLEOTIDE SEQUENCE [LARGE SCALE GENOMIC DNA]</scope>
    <source>
        <strain evidence="13">LZ_2023a</strain>
        <tissue evidence="13">Muscle</tissue>
    </source>
</reference>
<accession>A0AAW0U7N7</accession>
<dbReference type="PRINTS" id="PR00480">
    <property type="entry name" value="ASTACIN"/>
</dbReference>
<evidence type="ECO:0000256" key="10">
    <source>
        <dbReference type="RuleBase" id="RU361183"/>
    </source>
</evidence>
<feature type="domain" description="CUB" evidence="11">
    <location>
        <begin position="303"/>
        <end position="430"/>
    </location>
</feature>
<dbReference type="Gene3D" id="2.60.120.290">
    <property type="entry name" value="Spermadhesin, CUB domain"/>
    <property type="match status" value="1"/>
</dbReference>
<dbReference type="GO" id="GO:0008270">
    <property type="term" value="F:zinc ion binding"/>
    <property type="evidence" value="ECO:0007669"/>
    <property type="project" value="UniProtKB-UniRule"/>
</dbReference>
<keyword evidence="4 9" id="KW-0378">Hydrolase</keyword>
<comment type="caution">
    <text evidence="8">Lacks conserved residue(s) required for the propagation of feature annotation.</text>
</comment>
<comment type="caution">
    <text evidence="13">The sequence shown here is derived from an EMBL/GenBank/DDBJ whole genome shotgun (WGS) entry which is preliminary data.</text>
</comment>
<evidence type="ECO:0000256" key="6">
    <source>
        <dbReference type="ARBA" id="ARBA00023049"/>
    </source>
</evidence>
<dbReference type="SUPFAM" id="SSF49854">
    <property type="entry name" value="Spermadhesin, CUB domain"/>
    <property type="match status" value="1"/>
</dbReference>
<dbReference type="Pfam" id="PF01400">
    <property type="entry name" value="Astacin"/>
    <property type="match status" value="1"/>
</dbReference>
<dbReference type="AlphaFoldDB" id="A0AAW0U7N7"/>
<dbReference type="PANTHER" id="PTHR10127">
    <property type="entry name" value="DISCOIDIN, CUB, EGF, LAMININ , AND ZINC METALLOPROTEASE DOMAIN CONTAINING"/>
    <property type="match status" value="1"/>
</dbReference>
<keyword evidence="5 9" id="KW-0862">Zinc</keyword>
<keyword evidence="3 9" id="KW-0479">Metal-binding</keyword>
<dbReference type="Pfam" id="PF00431">
    <property type="entry name" value="CUB"/>
    <property type="match status" value="1"/>
</dbReference>
<feature type="binding site" evidence="9">
    <location>
        <position position="162"/>
    </location>
    <ligand>
        <name>Zn(2+)</name>
        <dbReference type="ChEBI" id="CHEBI:29105"/>
        <note>catalytic</note>
    </ligand>
</feature>
<dbReference type="PROSITE" id="PS51864">
    <property type="entry name" value="ASTACIN"/>
    <property type="match status" value="1"/>
</dbReference>
<evidence type="ECO:0000256" key="2">
    <source>
        <dbReference type="ARBA" id="ARBA00022670"/>
    </source>
</evidence>
<dbReference type="CDD" id="cd04280">
    <property type="entry name" value="ZnMc_astacin_like"/>
    <property type="match status" value="1"/>
</dbReference>
<dbReference type="SMART" id="SM00042">
    <property type="entry name" value="CUB"/>
    <property type="match status" value="1"/>
</dbReference>
<dbReference type="InterPro" id="IPR034035">
    <property type="entry name" value="Astacin-like_dom"/>
</dbReference>
<dbReference type="CDD" id="cd00041">
    <property type="entry name" value="CUB"/>
    <property type="match status" value="1"/>
</dbReference>
<evidence type="ECO:0000256" key="9">
    <source>
        <dbReference type="PROSITE-ProRule" id="PRU01211"/>
    </source>
</evidence>
<proteinExistence type="predicted"/>
<keyword evidence="2 9" id="KW-0645">Protease</keyword>